<accession>A0A8H3KWI3</accession>
<organism evidence="1 2">
    <name type="scientific">Rhizophagus clarus</name>
    <dbReference type="NCBI Taxonomy" id="94130"/>
    <lineage>
        <taxon>Eukaryota</taxon>
        <taxon>Fungi</taxon>
        <taxon>Fungi incertae sedis</taxon>
        <taxon>Mucoromycota</taxon>
        <taxon>Glomeromycotina</taxon>
        <taxon>Glomeromycetes</taxon>
        <taxon>Glomerales</taxon>
        <taxon>Glomeraceae</taxon>
        <taxon>Rhizophagus</taxon>
    </lineage>
</organism>
<evidence type="ECO:0000313" key="2">
    <source>
        <dbReference type="Proteomes" id="UP000615446"/>
    </source>
</evidence>
<name>A0A8H3KWI3_9GLOM</name>
<gene>
    <name evidence="1" type="ORF">RCL2_000465700</name>
</gene>
<dbReference type="OrthoDB" id="2429853at2759"/>
<dbReference type="EMBL" id="BLAL01000030">
    <property type="protein sequence ID" value="GES77273.1"/>
    <property type="molecule type" value="Genomic_DNA"/>
</dbReference>
<protein>
    <submittedName>
        <fullName evidence="1">Uncharacterized protein</fullName>
    </submittedName>
</protein>
<evidence type="ECO:0000313" key="1">
    <source>
        <dbReference type="EMBL" id="GES77273.1"/>
    </source>
</evidence>
<reference evidence="1" key="1">
    <citation type="submission" date="2019-10" db="EMBL/GenBank/DDBJ databases">
        <title>Conservation and host-specific expression of non-tandemly repeated heterogenous ribosome RNA gene in arbuscular mycorrhizal fungi.</title>
        <authorList>
            <person name="Maeda T."/>
            <person name="Kobayashi Y."/>
            <person name="Nakagawa T."/>
            <person name="Ezawa T."/>
            <person name="Yamaguchi K."/>
            <person name="Bino T."/>
            <person name="Nishimoto Y."/>
            <person name="Shigenobu S."/>
            <person name="Kawaguchi M."/>
        </authorList>
    </citation>
    <scope>NUCLEOTIDE SEQUENCE</scope>
    <source>
        <strain evidence="1">HR1</strain>
    </source>
</reference>
<comment type="caution">
    <text evidence="1">The sequence shown here is derived from an EMBL/GenBank/DDBJ whole genome shotgun (WGS) entry which is preliminary data.</text>
</comment>
<proteinExistence type="predicted"/>
<sequence>MTFLINIVDYEEDFNFIQNNDIAFNFAMKKALEDNSDNNDAVLQAGKNLDKLGVCYAHFLVDQNKLHEEGAKGEKDVNQSLIHLRRCRFCEKNYYFFSHEKYCNEHSWKILDKEIRLACICQKGCDVLKKLDPIIMPTNFNNKHNKIRYICCKCYEKHGDHIYIKPGRGFKTLHCNETSNHLNDVTTSLELMANWILQVAHNNNVKFQEKILNAITPALQQLNSGFVLQKSTDNSLQSENSSSSTSETLKLPSPFAIKLIFRLYDINLNKNQLNFKNYGNELAESLLTNRQNLSNNKVLLENPQSLDEYQNAIPVELYHFFEGMVKRLLIN</sequence>
<dbReference type="AlphaFoldDB" id="A0A8H3KWI3"/>
<dbReference type="Proteomes" id="UP000615446">
    <property type="component" value="Unassembled WGS sequence"/>
</dbReference>